<dbReference type="SUPFAM" id="SSF55785">
    <property type="entry name" value="PYP-like sensor domain (PAS domain)"/>
    <property type="match status" value="1"/>
</dbReference>
<protein>
    <submittedName>
        <fullName evidence="3">EAL domain-containing protein</fullName>
    </submittedName>
</protein>
<dbReference type="Pfam" id="PF00563">
    <property type="entry name" value="EAL"/>
    <property type="match status" value="1"/>
</dbReference>
<dbReference type="SUPFAM" id="SSF141868">
    <property type="entry name" value="EAL domain-like"/>
    <property type="match status" value="1"/>
</dbReference>
<gene>
    <name evidence="3" type="ORF">FYJ52_07045</name>
</gene>
<sequence>MEEKRKACDLDRVTGLMRKGAFLEALDARIASAEAEGTLEDYVLVCSNICNFKYYNIKYGSQAGDGVLRALSQWIAQADPDALCGRFISDRFAVWSRQAGLEDKIRKVQQAFKDAYGADGLKLKAGLFQMTAGVRAAEACELANLTCDAIRNQPEDFRYYDEQINHHAANVVYIVQNVDRAIREGWIQVDYQPMVRTVNDALCGVEALTRWVDPERGLIKPKDYVPVLEDNQLITKLDLYVLDRVCQDMAQWMAEGRPLVPVSVNLSRIDFLKCDIVSEVEACVTRHGIARDMLGLEVTESMVMADSDVLKQDVKRFRHLGYELFMDDFGSGYSSLTVLRDYEFDVIKLDMIFLRNFDDKSKRVIRSAVSMAKGLGLQVLAEGVEDAAAYAFLKDIGCDRVQGYYFSPPLPLAKLGEIYTKFEHIEGRRFKGYYGSVSALNFLTDKPMEIIDFDGEAFHSLYANAPAQAVWQSLNFNSQAQVYELVNNSASPYYKEARDNVGKLRLGDPLRMEYNVYGTFVSLQFELLAKESEHRLLMIEAANLGQKDEEDQGDENYIFRLLYATFDELYLINLETLAFEPIKPGVNYLEMSEEWDKRNWKMDVKAAAKLFIQLEDQGDYVKFADPATIKARMAKADGGVLTQLFRSKGRNGAYIMKLHTIQPMPGSARVLYTTRFVPMIQKQMASKNWRYTHLSEMDADQPELRKTLRHSRIMNLFWKDSQRRFVDVNDKFMETYGIEDRAEIVGKTDEDMHWHLDDAPFRNDEIEVLQEGKPVRNRLGQCIIRGEVHDIMASKEPIYRDGEVVGLLGAFIPVDEIVPQLTDQSSEGDGTGLKSAQGISAAAEAYMEGWEFRGEAFAALSVRLNSYQRARQTYGGEIAGRMVKAVNRLIAQCCRNRAVAGRIYGEHFLVLMKYTDRQDVAAFAQELTDRLRGVRELDGYAETLAPAVAVYYAEDAGSVAELMTQIYQEAEPKISSRRLG</sequence>
<accession>A0A7X2NGU3</accession>
<dbReference type="PANTHER" id="PTHR33121:SF79">
    <property type="entry name" value="CYCLIC DI-GMP PHOSPHODIESTERASE PDED-RELATED"/>
    <property type="match status" value="1"/>
</dbReference>
<proteinExistence type="predicted"/>
<evidence type="ECO:0000259" key="1">
    <source>
        <dbReference type="PROSITE" id="PS50883"/>
    </source>
</evidence>
<dbReference type="InterPro" id="IPR029787">
    <property type="entry name" value="Nucleotide_cyclase"/>
</dbReference>
<feature type="domain" description="GGDEF" evidence="2">
    <location>
        <begin position="855"/>
        <end position="980"/>
    </location>
</feature>
<dbReference type="Pfam" id="PF00990">
    <property type="entry name" value="GGDEF"/>
    <property type="match status" value="2"/>
</dbReference>
<keyword evidence="4" id="KW-1185">Reference proteome</keyword>
<dbReference type="SMART" id="SM00267">
    <property type="entry name" value="GGDEF"/>
    <property type="match status" value="1"/>
</dbReference>
<evidence type="ECO:0000259" key="2">
    <source>
        <dbReference type="PROSITE" id="PS50887"/>
    </source>
</evidence>
<dbReference type="SUPFAM" id="SSF55073">
    <property type="entry name" value="Nucleotide cyclase"/>
    <property type="match status" value="2"/>
</dbReference>
<dbReference type="InterPro" id="IPR000160">
    <property type="entry name" value="GGDEF_dom"/>
</dbReference>
<dbReference type="Gene3D" id="3.30.70.270">
    <property type="match status" value="2"/>
</dbReference>
<dbReference type="InterPro" id="IPR043128">
    <property type="entry name" value="Rev_trsase/Diguanyl_cyclase"/>
</dbReference>
<reference evidence="3 4" key="1">
    <citation type="submission" date="2019-08" db="EMBL/GenBank/DDBJ databases">
        <title>In-depth cultivation of the pig gut microbiome towards novel bacterial diversity and tailored functional studies.</title>
        <authorList>
            <person name="Wylensek D."/>
            <person name="Hitch T.C.A."/>
            <person name="Clavel T."/>
        </authorList>
    </citation>
    <scope>NUCLEOTIDE SEQUENCE [LARGE SCALE GENOMIC DNA]</scope>
    <source>
        <strain evidence="3 4">RF-744-FAT-4</strain>
    </source>
</reference>
<organism evidence="3 4">
    <name type="scientific">Pseudoramibacter porci</name>
    <dbReference type="NCBI Taxonomy" id="2606631"/>
    <lineage>
        <taxon>Bacteria</taxon>
        <taxon>Bacillati</taxon>
        <taxon>Bacillota</taxon>
        <taxon>Clostridia</taxon>
        <taxon>Eubacteriales</taxon>
        <taxon>Eubacteriaceae</taxon>
        <taxon>Pseudoramibacter</taxon>
    </lineage>
</organism>
<dbReference type="InterPro" id="IPR050706">
    <property type="entry name" value="Cyclic-di-GMP_PDE-like"/>
</dbReference>
<dbReference type="InterPro" id="IPR035919">
    <property type="entry name" value="EAL_sf"/>
</dbReference>
<dbReference type="AlphaFoldDB" id="A0A7X2NGU3"/>
<feature type="domain" description="EAL" evidence="1">
    <location>
        <begin position="171"/>
        <end position="423"/>
    </location>
</feature>
<dbReference type="RefSeq" id="WP_154576529.1">
    <property type="nucleotide sequence ID" value="NZ_VUMO01000008.1"/>
</dbReference>
<name>A0A7X2NGU3_9FIRM</name>
<dbReference type="PROSITE" id="PS50883">
    <property type="entry name" value="EAL"/>
    <property type="match status" value="1"/>
</dbReference>
<dbReference type="SMART" id="SM00052">
    <property type="entry name" value="EAL"/>
    <property type="match status" value="1"/>
</dbReference>
<dbReference type="GO" id="GO:0071111">
    <property type="term" value="F:cyclic-guanylate-specific phosphodiesterase activity"/>
    <property type="evidence" value="ECO:0007669"/>
    <property type="project" value="InterPro"/>
</dbReference>
<dbReference type="InterPro" id="IPR035965">
    <property type="entry name" value="PAS-like_dom_sf"/>
</dbReference>
<dbReference type="PANTHER" id="PTHR33121">
    <property type="entry name" value="CYCLIC DI-GMP PHOSPHODIESTERASE PDEF"/>
    <property type="match status" value="1"/>
</dbReference>
<dbReference type="EMBL" id="VUMO01000008">
    <property type="protein sequence ID" value="MSS20151.1"/>
    <property type="molecule type" value="Genomic_DNA"/>
</dbReference>
<dbReference type="Proteomes" id="UP000461754">
    <property type="component" value="Unassembled WGS sequence"/>
</dbReference>
<evidence type="ECO:0000313" key="3">
    <source>
        <dbReference type="EMBL" id="MSS20151.1"/>
    </source>
</evidence>
<dbReference type="InterPro" id="IPR001633">
    <property type="entry name" value="EAL_dom"/>
</dbReference>
<dbReference type="PROSITE" id="PS50887">
    <property type="entry name" value="GGDEF"/>
    <property type="match status" value="1"/>
</dbReference>
<comment type="caution">
    <text evidence="3">The sequence shown here is derived from an EMBL/GenBank/DDBJ whole genome shotgun (WGS) entry which is preliminary data.</text>
</comment>
<dbReference type="Gene3D" id="3.30.450.20">
    <property type="entry name" value="PAS domain"/>
    <property type="match status" value="1"/>
</dbReference>
<dbReference type="Gene3D" id="3.20.20.450">
    <property type="entry name" value="EAL domain"/>
    <property type="match status" value="1"/>
</dbReference>
<dbReference type="CDD" id="cd01948">
    <property type="entry name" value="EAL"/>
    <property type="match status" value="1"/>
</dbReference>
<evidence type="ECO:0000313" key="4">
    <source>
        <dbReference type="Proteomes" id="UP000461754"/>
    </source>
</evidence>